<dbReference type="AlphaFoldDB" id="A0A174C6P7"/>
<protein>
    <submittedName>
        <fullName evidence="1">PEP-CTERM/exosortase A-associated glycosyltransferase, Daro_2409 family</fullName>
    </submittedName>
</protein>
<dbReference type="Proteomes" id="UP000095787">
    <property type="component" value="Unassembled WGS sequence"/>
</dbReference>
<gene>
    <name evidence="1" type="ORF">ERS852456_01570</name>
</gene>
<keyword evidence="1" id="KW-0808">Transferase</keyword>
<sequence>MAGKELINKIRKKGICGTIKMIAVKWKKTERDLWNPPISRVRKDLIDRILRRGYSRIVIYENHFGYHNIMMQRPQHMLRNMGDEETLILYNSYYDIDFKDRRRITPIARHVYVLDLYYYRKYLLNALKQIEKKYVMVYSTDTVPVSRIKQYSELGFRIIYEYVDDINEELISRKKIAQIRSRHQYLLRAKNVLTVATADKLYKEAKSNNKKTRIVQISNGAECDKFVPESVTEDQVYRQWLKEDMLHVGYYGALAAWVDYDLLKRLADNEKIQLILIGIEHDDSLKKSGLLDYKNVKYFGKKPYESLAGYVHFWDVCIIPFLINDITKATSPVKLFEYMAMEKPVVSTALPECLKYTAVKIAQNVQEFVSLVEECKDDCKDEKRKELLKKCAWENDWSVKAAELKAYMGEWEKNER</sequence>
<dbReference type="RefSeq" id="WP_004846551.1">
    <property type="nucleotide sequence ID" value="NZ_AP028249.1"/>
</dbReference>
<dbReference type="Gene3D" id="3.40.50.2000">
    <property type="entry name" value="Glycogen Phosphorylase B"/>
    <property type="match status" value="1"/>
</dbReference>
<organism evidence="1 2">
    <name type="scientific">[Ruminococcus] torques</name>
    <dbReference type="NCBI Taxonomy" id="33039"/>
    <lineage>
        <taxon>Bacteria</taxon>
        <taxon>Bacillati</taxon>
        <taxon>Bacillota</taxon>
        <taxon>Clostridia</taxon>
        <taxon>Lachnospirales</taxon>
        <taxon>Lachnospiraceae</taxon>
        <taxon>Mediterraneibacter</taxon>
    </lineage>
</organism>
<dbReference type="EMBL" id="CYZO01000018">
    <property type="protein sequence ID" value="CUO08467.1"/>
    <property type="molecule type" value="Genomic_DNA"/>
</dbReference>
<proteinExistence type="predicted"/>
<evidence type="ECO:0000313" key="2">
    <source>
        <dbReference type="Proteomes" id="UP000095787"/>
    </source>
</evidence>
<name>A0A174C6P7_9FIRM</name>
<dbReference type="GO" id="GO:0016740">
    <property type="term" value="F:transferase activity"/>
    <property type="evidence" value="ECO:0007669"/>
    <property type="project" value="UniProtKB-KW"/>
</dbReference>
<evidence type="ECO:0000313" key="1">
    <source>
        <dbReference type="EMBL" id="CUO08467.1"/>
    </source>
</evidence>
<dbReference type="Pfam" id="PF13692">
    <property type="entry name" value="Glyco_trans_1_4"/>
    <property type="match status" value="1"/>
</dbReference>
<accession>A0A174C6P7</accession>
<reference evidence="1 2" key="1">
    <citation type="submission" date="2015-09" db="EMBL/GenBank/DDBJ databases">
        <authorList>
            <consortium name="Pathogen Informatics"/>
        </authorList>
    </citation>
    <scope>NUCLEOTIDE SEQUENCE [LARGE SCALE GENOMIC DNA]</scope>
    <source>
        <strain evidence="1 2">2789STDY5834841</strain>
    </source>
</reference>
<dbReference type="SUPFAM" id="SSF53756">
    <property type="entry name" value="UDP-Glycosyltransferase/glycogen phosphorylase"/>
    <property type="match status" value="1"/>
</dbReference>